<protein>
    <submittedName>
        <fullName evidence="1">Uncharacterized protein</fullName>
    </submittedName>
</protein>
<proteinExistence type="predicted"/>
<dbReference type="Pfam" id="PF19781">
    <property type="entry name" value="DUF6266"/>
    <property type="match status" value="1"/>
</dbReference>
<evidence type="ECO:0000313" key="2">
    <source>
        <dbReference type="Proteomes" id="UP000595917"/>
    </source>
</evidence>
<dbReference type="EMBL" id="CP067089">
    <property type="protein sequence ID" value="QQO08764.1"/>
    <property type="molecule type" value="Genomic_DNA"/>
</dbReference>
<gene>
    <name evidence="1" type="ORF">JFL75_17825</name>
</gene>
<reference evidence="1" key="1">
    <citation type="submission" date="2021-01" db="EMBL/GenBank/DDBJ databases">
        <title>Description of Breznakiella homolactica.</title>
        <authorList>
            <person name="Song Y."/>
            <person name="Brune A."/>
        </authorList>
    </citation>
    <scope>NUCLEOTIDE SEQUENCE</scope>
    <source>
        <strain evidence="1">RmG30</strain>
    </source>
</reference>
<accession>A0A7T8B8M7</accession>
<dbReference type="Proteomes" id="UP000595917">
    <property type="component" value="Chromosome"/>
</dbReference>
<sequence length="206" mass="22358">MAITNIVSGELRNKVGALVGAKWKGISYVRAYVKQKDANTGAQRAVRDRFGRIALFGSAINEGVLKPYQAKALRNLSPFNRFIKINREFIADPAAGYWNIRIFSGNLPVAEEMSVTASAMSGTVELLVTPLCGGSAHRHDTLIAVVYNETSDTYGWNTIDRGTGDPVAIAVPVFFREGDVLNIYLTASRKGSCNGYTLYTDTIASA</sequence>
<dbReference type="AlphaFoldDB" id="A0A7T8B8M7"/>
<dbReference type="InterPro" id="IPR046233">
    <property type="entry name" value="DUF6266"/>
</dbReference>
<dbReference type="KEGG" id="bhc:JFL75_17825"/>
<organism evidence="1 2">
    <name type="scientific">Breznakiella homolactica</name>
    <dbReference type="NCBI Taxonomy" id="2798577"/>
    <lineage>
        <taxon>Bacteria</taxon>
        <taxon>Pseudomonadati</taxon>
        <taxon>Spirochaetota</taxon>
        <taxon>Spirochaetia</taxon>
        <taxon>Spirochaetales</taxon>
        <taxon>Breznakiellaceae</taxon>
        <taxon>Breznakiella</taxon>
    </lineage>
</organism>
<keyword evidence="2" id="KW-1185">Reference proteome</keyword>
<name>A0A7T8B8M7_9SPIR</name>
<dbReference type="RefSeq" id="WP_215626070.1">
    <property type="nucleotide sequence ID" value="NZ_CP067089.2"/>
</dbReference>
<evidence type="ECO:0000313" key="1">
    <source>
        <dbReference type="EMBL" id="QQO08764.1"/>
    </source>
</evidence>